<dbReference type="GO" id="GO:0016874">
    <property type="term" value="F:ligase activity"/>
    <property type="evidence" value="ECO:0007669"/>
    <property type="project" value="UniProtKB-KW"/>
</dbReference>
<feature type="transmembrane region" description="Helical" evidence="5">
    <location>
        <begin position="237"/>
        <end position="256"/>
    </location>
</feature>
<evidence type="ECO:0000256" key="3">
    <source>
        <dbReference type="ARBA" id="ARBA00022989"/>
    </source>
</evidence>
<feature type="transmembrane region" description="Helical" evidence="5">
    <location>
        <begin position="30"/>
        <end position="49"/>
    </location>
</feature>
<feature type="transmembrane region" description="Helical" evidence="5">
    <location>
        <begin position="361"/>
        <end position="376"/>
    </location>
</feature>
<dbReference type="Pfam" id="PF04932">
    <property type="entry name" value="Wzy_C"/>
    <property type="match status" value="1"/>
</dbReference>
<feature type="transmembrane region" description="Helical" evidence="5">
    <location>
        <begin position="382"/>
        <end position="398"/>
    </location>
</feature>
<keyword evidence="4 5" id="KW-0472">Membrane</keyword>
<gene>
    <name evidence="7" type="ORF">FTX54_015220</name>
</gene>
<feature type="transmembrane region" description="Helical" evidence="5">
    <location>
        <begin position="61"/>
        <end position="79"/>
    </location>
</feature>
<dbReference type="InterPro" id="IPR007016">
    <property type="entry name" value="O-antigen_ligase-rel_domated"/>
</dbReference>
<evidence type="ECO:0000256" key="2">
    <source>
        <dbReference type="ARBA" id="ARBA00022692"/>
    </source>
</evidence>
<feature type="transmembrane region" description="Helical" evidence="5">
    <location>
        <begin position="7"/>
        <end position="24"/>
    </location>
</feature>
<keyword evidence="2 5" id="KW-0812">Transmembrane</keyword>
<dbReference type="PANTHER" id="PTHR37422:SF13">
    <property type="entry name" value="LIPOPOLYSACCHARIDE BIOSYNTHESIS PROTEIN PA4999-RELATED"/>
    <property type="match status" value="1"/>
</dbReference>
<feature type="transmembrane region" description="Helical" evidence="5">
    <location>
        <begin position="326"/>
        <end position="349"/>
    </location>
</feature>
<evidence type="ECO:0000313" key="8">
    <source>
        <dbReference type="Proteomes" id="UP000321816"/>
    </source>
</evidence>
<evidence type="ECO:0000256" key="5">
    <source>
        <dbReference type="SAM" id="Phobius"/>
    </source>
</evidence>
<proteinExistence type="predicted"/>
<keyword evidence="7" id="KW-0436">Ligase</keyword>
<dbReference type="KEGG" id="ahal:FTX54_015220"/>
<dbReference type="RefSeq" id="WP_147802805.1">
    <property type="nucleotide sequence ID" value="NZ_CP144914.1"/>
</dbReference>
<feature type="transmembrane region" description="Helical" evidence="5">
    <location>
        <begin position="199"/>
        <end position="216"/>
    </location>
</feature>
<sequence length="405" mass="45892">MKRILTVLIGVYLFLIPWDGFFLLELNFPISPSFLFLGLSILIHFVLICSDSSPKLKAPKFLIPLFILLIYATFTLIWTTDINGGLIEVITIWSYFLTIIHIYTLINSRNIYVIYLLWYYIFGALTIGIYSIIRNGLLIDRFTIIGGLNPSWYAAFLTWAIVACYVVYNKSKTPGKITAVLSAGTMIFILILTQGRTSILALSVSLIITIIIYFITEITVNRTINFKRLNSMHIKKLLITTSIISIIGWGISVVIVETGASERLNRIAEISELVSGDRDDATAGRTIIWERYTDILASTAAVGGGVNSSSDIYTKYYGIENSPHNIYISILVEYGVLGLLLWGTLILLIMKSAFQNNEMKFPLIWFAFIFTFLGIGNDILYYKYWWIGLLIFVIIKNLDKIPIKK</sequence>
<evidence type="ECO:0000259" key="6">
    <source>
        <dbReference type="Pfam" id="PF04932"/>
    </source>
</evidence>
<dbReference type="AlphaFoldDB" id="A0A5C7F8M8"/>
<evidence type="ECO:0000313" key="7">
    <source>
        <dbReference type="EMBL" id="WWD79726.1"/>
    </source>
</evidence>
<dbReference type="InterPro" id="IPR051533">
    <property type="entry name" value="WaaL-like"/>
</dbReference>
<keyword evidence="8" id="KW-1185">Reference proteome</keyword>
<dbReference type="GO" id="GO:0016020">
    <property type="term" value="C:membrane"/>
    <property type="evidence" value="ECO:0007669"/>
    <property type="project" value="UniProtKB-SubCell"/>
</dbReference>
<dbReference type="PANTHER" id="PTHR37422">
    <property type="entry name" value="TEICHURONIC ACID BIOSYNTHESIS PROTEIN TUAE"/>
    <property type="match status" value="1"/>
</dbReference>
<feature type="domain" description="O-antigen ligase-related" evidence="6">
    <location>
        <begin position="183"/>
        <end position="342"/>
    </location>
</feature>
<evidence type="ECO:0000256" key="4">
    <source>
        <dbReference type="ARBA" id="ARBA00023136"/>
    </source>
</evidence>
<feature type="transmembrane region" description="Helical" evidence="5">
    <location>
        <begin position="152"/>
        <end position="168"/>
    </location>
</feature>
<feature type="transmembrane region" description="Helical" evidence="5">
    <location>
        <begin position="175"/>
        <end position="193"/>
    </location>
</feature>
<reference evidence="7 8" key="1">
    <citation type="submission" date="2024-01" db="EMBL/GenBank/DDBJ databases">
        <title>Complete Genome Sequence of Alkalicoccus halolimnae BZ-SZ-XJ29T, a Moderately Halophilic Bacterium Isolated from a Salt Lake.</title>
        <authorList>
            <person name="Zhao B."/>
        </authorList>
    </citation>
    <scope>NUCLEOTIDE SEQUENCE [LARGE SCALE GENOMIC DNA]</scope>
    <source>
        <strain evidence="7 8">BZ-SZ-XJ29</strain>
    </source>
</reference>
<dbReference type="Proteomes" id="UP000321816">
    <property type="component" value="Chromosome"/>
</dbReference>
<comment type="subcellular location">
    <subcellularLocation>
        <location evidence="1">Membrane</location>
        <topology evidence="1">Multi-pass membrane protein</topology>
    </subcellularLocation>
</comment>
<accession>A0A5C7F8M8</accession>
<protein>
    <submittedName>
        <fullName evidence="7">O-antigen ligase family protein</fullName>
    </submittedName>
</protein>
<feature type="transmembrane region" description="Helical" evidence="5">
    <location>
        <begin position="113"/>
        <end position="132"/>
    </location>
</feature>
<feature type="transmembrane region" description="Helical" evidence="5">
    <location>
        <begin position="85"/>
        <end position="106"/>
    </location>
</feature>
<dbReference type="OrthoDB" id="2068524at2"/>
<keyword evidence="3 5" id="KW-1133">Transmembrane helix</keyword>
<organism evidence="7 8">
    <name type="scientific">Alkalicoccus halolimnae</name>
    <dbReference type="NCBI Taxonomy" id="1667239"/>
    <lineage>
        <taxon>Bacteria</taxon>
        <taxon>Bacillati</taxon>
        <taxon>Bacillota</taxon>
        <taxon>Bacilli</taxon>
        <taxon>Bacillales</taxon>
        <taxon>Bacillaceae</taxon>
        <taxon>Alkalicoccus</taxon>
    </lineage>
</organism>
<evidence type="ECO:0000256" key="1">
    <source>
        <dbReference type="ARBA" id="ARBA00004141"/>
    </source>
</evidence>
<dbReference type="EMBL" id="CP144914">
    <property type="protein sequence ID" value="WWD79726.1"/>
    <property type="molecule type" value="Genomic_DNA"/>
</dbReference>
<name>A0A5C7F8M8_9BACI</name>